<organism evidence="3 4">
    <name type="scientific">Calothrix parietina FACHB-288</name>
    <dbReference type="NCBI Taxonomy" id="2692896"/>
    <lineage>
        <taxon>Bacteria</taxon>
        <taxon>Bacillati</taxon>
        <taxon>Cyanobacteriota</taxon>
        <taxon>Cyanophyceae</taxon>
        <taxon>Nostocales</taxon>
        <taxon>Calotrichaceae</taxon>
        <taxon>Calothrix</taxon>
    </lineage>
</organism>
<dbReference type="EMBL" id="JACJQH010000019">
    <property type="protein sequence ID" value="MBD2196559.1"/>
    <property type="molecule type" value="Genomic_DNA"/>
</dbReference>
<protein>
    <submittedName>
        <fullName evidence="3">Calcium-binding protein</fullName>
    </submittedName>
</protein>
<dbReference type="PANTHER" id="PTHR38340:SF1">
    <property type="entry name" value="S-LAYER PROTEIN"/>
    <property type="match status" value="1"/>
</dbReference>
<dbReference type="Gene3D" id="2.150.10.10">
    <property type="entry name" value="Serralysin-like metalloprotease, C-terminal"/>
    <property type="match status" value="4"/>
</dbReference>
<dbReference type="PRINTS" id="PR00313">
    <property type="entry name" value="CABNDNGRPT"/>
</dbReference>
<comment type="caution">
    <text evidence="3">The sequence shown here is derived from an EMBL/GenBank/DDBJ whole genome shotgun (WGS) entry which is preliminary data.</text>
</comment>
<gene>
    <name evidence="3" type="ORF">H6G24_13795</name>
</gene>
<sequence length="666" mass="68827">MATKNGTIYNDNGTTQNGIYYPILTGTNGDDQIYGLAGNDILDGGAGNDSLYGDKGNDLLLGGDGNDYLFGGDGNDTLVGNRGADRFLGGAGNDLLIWNNGDGSDRISGETGYDTVQVNGAGVGDNFRLQRNAQGQAVFDRLNLVPFTLTVDSAEKFEINGLGGDDILDVNSLAGTGVNLVEFTGGAGNDWLDGSGTETTLRAYGNDGNDTLTGGSAHDSLYGDAGKDLLQGGDGNDYLSGGHDDDTLIGNRGADRFLGGAGNDLLIWNNGDGSDRISGETGYDTVQVNGAGVGDNFRLQRNSQGQAIFDRLNLVPFTLTVDSAEKFQINGLGGDDILDVNNLAGTGVDLVEFSGGEGNDTLNASDSSTRIFAKGDAGNDLLTGSSANDTLNGGDGHDFVEGEKGNDTMIGGAGNDTLAWDDGDGSDRISGNHGIDTIEVEGSVTLGDKFVLGQQGNLAIFDRVNLVPFKLTVDTAEQFSVSGEGGNDSLDVNNLSYTGVNWVSFSGGYGNDTLDGSDTSTRLLGNGDAGNDLLIGGSAHDTLNGGDGDDKLYGKGGNDLLSGGNGNDYIVGGYGADTLYGGAGADKFAFTYVAEGIDIIKDFQKNWSQPSLSDKIEISKVGFGASSLSQFHYDSYSGGLSFQGTQFAILENKPTGFSTTTDIILV</sequence>
<dbReference type="InterPro" id="IPR050557">
    <property type="entry name" value="RTX_toxin/Mannuronan_C5-epim"/>
</dbReference>
<dbReference type="SUPFAM" id="SSF51120">
    <property type="entry name" value="beta-Roll"/>
    <property type="match status" value="4"/>
</dbReference>
<dbReference type="InterPro" id="IPR001343">
    <property type="entry name" value="Hemolysn_Ca-bd"/>
</dbReference>
<dbReference type="RefSeq" id="WP_190547246.1">
    <property type="nucleotide sequence ID" value="NZ_CAWPNO010000050.1"/>
</dbReference>
<dbReference type="PROSITE" id="PS00330">
    <property type="entry name" value="HEMOLYSIN_CALCIUM"/>
    <property type="match status" value="5"/>
</dbReference>
<name>A0ABR8A9N0_9CYAN</name>
<accession>A0ABR8A9N0</accession>
<comment type="subcellular location">
    <subcellularLocation>
        <location evidence="1">Secreted</location>
    </subcellularLocation>
</comment>
<reference evidence="3 4" key="1">
    <citation type="journal article" date="2020" name="ISME J.">
        <title>Comparative genomics reveals insights into cyanobacterial evolution and habitat adaptation.</title>
        <authorList>
            <person name="Chen M.Y."/>
            <person name="Teng W.K."/>
            <person name="Zhao L."/>
            <person name="Hu C.X."/>
            <person name="Zhou Y.K."/>
            <person name="Han B.P."/>
            <person name="Song L.R."/>
            <person name="Shu W.S."/>
        </authorList>
    </citation>
    <scope>NUCLEOTIDE SEQUENCE [LARGE SCALE GENOMIC DNA]</scope>
    <source>
        <strain evidence="3 4">FACHB-288</strain>
    </source>
</reference>
<evidence type="ECO:0000313" key="4">
    <source>
        <dbReference type="Proteomes" id="UP000658514"/>
    </source>
</evidence>
<dbReference type="InterPro" id="IPR011049">
    <property type="entry name" value="Serralysin-like_metalloprot_C"/>
</dbReference>
<dbReference type="InterPro" id="IPR018511">
    <property type="entry name" value="Hemolysin-typ_Ca-bd_CS"/>
</dbReference>
<evidence type="ECO:0000313" key="3">
    <source>
        <dbReference type="EMBL" id="MBD2196559.1"/>
    </source>
</evidence>
<keyword evidence="4" id="KW-1185">Reference proteome</keyword>
<keyword evidence="2" id="KW-0964">Secreted</keyword>
<dbReference type="PANTHER" id="PTHR38340">
    <property type="entry name" value="S-LAYER PROTEIN"/>
    <property type="match status" value="1"/>
</dbReference>
<evidence type="ECO:0000256" key="2">
    <source>
        <dbReference type="ARBA" id="ARBA00022525"/>
    </source>
</evidence>
<dbReference type="Proteomes" id="UP000658514">
    <property type="component" value="Unassembled WGS sequence"/>
</dbReference>
<dbReference type="Pfam" id="PF00353">
    <property type="entry name" value="HemolysinCabind"/>
    <property type="match status" value="11"/>
</dbReference>
<proteinExistence type="predicted"/>
<evidence type="ECO:0000256" key="1">
    <source>
        <dbReference type="ARBA" id="ARBA00004613"/>
    </source>
</evidence>